<dbReference type="Gene3D" id="3.10.450.10">
    <property type="match status" value="1"/>
</dbReference>
<feature type="domain" description="Cystatin" evidence="3">
    <location>
        <begin position="99"/>
        <end position="142"/>
    </location>
</feature>
<reference evidence="4 5" key="1">
    <citation type="submission" date="2024-03" db="EMBL/GenBank/DDBJ databases">
        <title>Complete genome sequence of the green alga Chloropicon roscoffensis RCC1871.</title>
        <authorList>
            <person name="Lemieux C."/>
            <person name="Pombert J.-F."/>
            <person name="Otis C."/>
            <person name="Turmel M."/>
        </authorList>
    </citation>
    <scope>NUCLEOTIDE SEQUENCE [LARGE SCALE GENOMIC DNA]</scope>
    <source>
        <strain evidence="4 5">RCC1871</strain>
    </source>
</reference>
<dbReference type="AlphaFoldDB" id="A0AAX4PH28"/>
<dbReference type="GO" id="GO:0004869">
    <property type="term" value="F:cysteine-type endopeptidase inhibitor activity"/>
    <property type="evidence" value="ECO:0007669"/>
    <property type="project" value="UniProtKB-KW"/>
</dbReference>
<name>A0AAX4PH28_9CHLO</name>
<keyword evidence="2" id="KW-0732">Signal</keyword>
<organism evidence="4 5">
    <name type="scientific">Chloropicon roscoffensis</name>
    <dbReference type="NCBI Taxonomy" id="1461544"/>
    <lineage>
        <taxon>Eukaryota</taxon>
        <taxon>Viridiplantae</taxon>
        <taxon>Chlorophyta</taxon>
        <taxon>Chloropicophyceae</taxon>
        <taxon>Chloropicales</taxon>
        <taxon>Chloropicaceae</taxon>
        <taxon>Chloropicon</taxon>
    </lineage>
</organism>
<feature type="signal peptide" evidence="2">
    <location>
        <begin position="1"/>
        <end position="19"/>
    </location>
</feature>
<dbReference type="InterPro" id="IPR000010">
    <property type="entry name" value="Cystatin_dom"/>
</dbReference>
<dbReference type="SUPFAM" id="SSF54403">
    <property type="entry name" value="Cystatin/monellin"/>
    <property type="match status" value="1"/>
</dbReference>
<evidence type="ECO:0000313" key="4">
    <source>
        <dbReference type="EMBL" id="WZN64940.1"/>
    </source>
</evidence>
<sequence length="172" mass="18355">MVMAALLATSSCLAQDALPDLPEMPAIGTTVNSRLDRRRLLHGGVPSGGMPAIGTTSESLYSMGRRSLQQYPGINMPGPFLAGGWSDVSVDERFQDLVNVFNYASLVVPSLNANASTKGGTLQLCEAKSQVVAGMNYFLSLSPDCAGGYDRKNMTVYQSLDGQYEITEMSGF</sequence>
<dbReference type="Proteomes" id="UP001472866">
    <property type="component" value="Chromosome 11"/>
</dbReference>
<dbReference type="CDD" id="cd00042">
    <property type="entry name" value="CY"/>
    <property type="match status" value="1"/>
</dbReference>
<feature type="chain" id="PRO_5043612709" evidence="2">
    <location>
        <begin position="20"/>
        <end position="172"/>
    </location>
</feature>
<evidence type="ECO:0000256" key="2">
    <source>
        <dbReference type="SAM" id="SignalP"/>
    </source>
</evidence>
<dbReference type="Pfam" id="PF00031">
    <property type="entry name" value="Cystatin"/>
    <property type="match status" value="1"/>
</dbReference>
<keyword evidence="1" id="KW-0646">Protease inhibitor</keyword>
<evidence type="ECO:0000256" key="1">
    <source>
        <dbReference type="ARBA" id="ARBA00022704"/>
    </source>
</evidence>
<gene>
    <name evidence="4" type="ORF">HKI87_11g64970</name>
</gene>
<proteinExistence type="predicted"/>
<dbReference type="InterPro" id="IPR046350">
    <property type="entry name" value="Cystatin_sf"/>
</dbReference>
<dbReference type="EMBL" id="CP151511">
    <property type="protein sequence ID" value="WZN64940.1"/>
    <property type="molecule type" value="Genomic_DNA"/>
</dbReference>
<keyword evidence="5" id="KW-1185">Reference proteome</keyword>
<keyword evidence="1" id="KW-0789">Thiol protease inhibitor</keyword>
<accession>A0AAX4PH28</accession>
<evidence type="ECO:0000313" key="5">
    <source>
        <dbReference type="Proteomes" id="UP001472866"/>
    </source>
</evidence>
<protein>
    <submittedName>
        <fullName evidence="4">Cystatin domain-containing protein</fullName>
    </submittedName>
</protein>
<evidence type="ECO:0000259" key="3">
    <source>
        <dbReference type="Pfam" id="PF00031"/>
    </source>
</evidence>